<keyword evidence="5" id="KW-1185">Reference proteome</keyword>
<name>A0A512IXR2_9HYPH</name>
<keyword evidence="1" id="KW-0732">Signal</keyword>
<feature type="chain" id="PRO_5022085144" evidence="1">
    <location>
        <begin position="24"/>
        <end position="71"/>
    </location>
</feature>
<proteinExistence type="predicted"/>
<evidence type="ECO:0000313" key="3">
    <source>
        <dbReference type="EMBL" id="GLS67883.1"/>
    </source>
</evidence>
<sequence>MISLLLTAAVAAGAANVALVAFLADRLSPKAGTVAAGEFVAVAGTASASGKVSRVKAGNENVPAVAGKLAA</sequence>
<dbReference type="EMBL" id="BJZU01000004">
    <property type="protein sequence ID" value="GEP02504.1"/>
    <property type="molecule type" value="Genomic_DNA"/>
</dbReference>
<feature type="signal peptide" evidence="1">
    <location>
        <begin position="1"/>
        <end position="23"/>
    </location>
</feature>
<gene>
    <name evidence="3" type="ORF">GCM10007888_62680</name>
    <name evidence="2" type="ORF">MOX02_05420</name>
</gene>
<reference evidence="2 4" key="3">
    <citation type="submission" date="2019-07" db="EMBL/GenBank/DDBJ databases">
        <title>Whole genome shotgun sequence of Methylobacterium oxalidis NBRC 107715.</title>
        <authorList>
            <person name="Hosoyama A."/>
            <person name="Uohara A."/>
            <person name="Ohji S."/>
            <person name="Ichikawa N."/>
        </authorList>
    </citation>
    <scope>NUCLEOTIDE SEQUENCE [LARGE SCALE GENOMIC DNA]</scope>
    <source>
        <strain evidence="2 4">NBRC 107715</strain>
    </source>
</reference>
<dbReference type="OrthoDB" id="9963215at2"/>
<dbReference type="Proteomes" id="UP001156856">
    <property type="component" value="Unassembled WGS sequence"/>
</dbReference>
<dbReference type="AlphaFoldDB" id="A0A512IXR2"/>
<evidence type="ECO:0000313" key="4">
    <source>
        <dbReference type="Proteomes" id="UP000321960"/>
    </source>
</evidence>
<reference evidence="3" key="4">
    <citation type="submission" date="2023-01" db="EMBL/GenBank/DDBJ databases">
        <title>Draft genome sequence of Methylobacterium oxalidis strain NBRC 107715.</title>
        <authorList>
            <person name="Sun Q."/>
            <person name="Mori K."/>
        </authorList>
    </citation>
    <scope>NUCLEOTIDE SEQUENCE</scope>
    <source>
        <strain evidence="3">NBRC 107715</strain>
    </source>
</reference>
<reference evidence="5" key="2">
    <citation type="journal article" date="2019" name="Int. J. Syst. Evol. Microbiol.">
        <title>The Global Catalogue of Microorganisms (GCM) 10K type strain sequencing project: providing services to taxonomists for standard genome sequencing and annotation.</title>
        <authorList>
            <consortium name="The Broad Institute Genomics Platform"/>
            <consortium name="The Broad Institute Genome Sequencing Center for Infectious Disease"/>
            <person name="Wu L."/>
            <person name="Ma J."/>
        </authorList>
    </citation>
    <scope>NUCLEOTIDE SEQUENCE [LARGE SCALE GENOMIC DNA]</scope>
    <source>
        <strain evidence="5">NBRC 107715</strain>
    </source>
</reference>
<comment type="caution">
    <text evidence="2">The sequence shown here is derived from an EMBL/GenBank/DDBJ whole genome shotgun (WGS) entry which is preliminary data.</text>
</comment>
<accession>A0A512IXR2</accession>
<protein>
    <submittedName>
        <fullName evidence="2">Uncharacterized protein</fullName>
    </submittedName>
</protein>
<evidence type="ECO:0000256" key="1">
    <source>
        <dbReference type="SAM" id="SignalP"/>
    </source>
</evidence>
<dbReference type="Proteomes" id="UP000321960">
    <property type="component" value="Unassembled WGS sequence"/>
</dbReference>
<dbReference type="RefSeq" id="WP_147024168.1">
    <property type="nucleotide sequence ID" value="NZ_BJZU01000004.1"/>
</dbReference>
<evidence type="ECO:0000313" key="2">
    <source>
        <dbReference type="EMBL" id="GEP02504.1"/>
    </source>
</evidence>
<dbReference type="EMBL" id="BSPK01000117">
    <property type="protein sequence ID" value="GLS67883.1"/>
    <property type="molecule type" value="Genomic_DNA"/>
</dbReference>
<reference evidence="3" key="1">
    <citation type="journal article" date="2014" name="Int. J. Syst. Evol. Microbiol.">
        <title>Complete genome of a new Firmicutes species belonging to the dominant human colonic microbiota ('Ruminococcus bicirculans') reveals two chromosomes and a selective capacity to utilize plant glucans.</title>
        <authorList>
            <consortium name="NISC Comparative Sequencing Program"/>
            <person name="Wegmann U."/>
            <person name="Louis P."/>
            <person name="Goesmann A."/>
            <person name="Henrissat B."/>
            <person name="Duncan S.H."/>
            <person name="Flint H.J."/>
        </authorList>
    </citation>
    <scope>NUCLEOTIDE SEQUENCE</scope>
    <source>
        <strain evidence="3">NBRC 107715</strain>
    </source>
</reference>
<evidence type="ECO:0000313" key="5">
    <source>
        <dbReference type="Proteomes" id="UP001156856"/>
    </source>
</evidence>
<organism evidence="2 4">
    <name type="scientific">Methylobacterium oxalidis</name>
    <dbReference type="NCBI Taxonomy" id="944322"/>
    <lineage>
        <taxon>Bacteria</taxon>
        <taxon>Pseudomonadati</taxon>
        <taxon>Pseudomonadota</taxon>
        <taxon>Alphaproteobacteria</taxon>
        <taxon>Hyphomicrobiales</taxon>
        <taxon>Methylobacteriaceae</taxon>
        <taxon>Methylobacterium</taxon>
    </lineage>
</organism>